<dbReference type="RefSeq" id="WP_241346378.1">
    <property type="nucleotide sequence ID" value="NZ_JAKZGP010000003.1"/>
</dbReference>
<evidence type="ECO:0000313" key="2">
    <source>
        <dbReference type="Proteomes" id="UP001165489"/>
    </source>
</evidence>
<sequence length="271" mass="30243">MKKLLIFIATITTISSCSNDIDKEITTDVQVEANEIFEISLAIEESLRFALYSFDDFKNNGSTSILGCPLIEVSEEDMNVKLTFVAIETENCTTKKIERTGFIKLSYAGLESDNGLVALEYDDYKVRGKRLEGKRTFEEVVGLGNTRRISESFEDLVITDEDDNTSKVDGNYQYQVQYLNDSISTISSSGNLIGRNKTGRTIKMQQTSPRVYRKECLNEGIVIASSGIETWEISRTPSQSVAHTLTFSQGEACQSTASIRLNDGRVLNFNP</sequence>
<comment type="caution">
    <text evidence="1">The sequence shown here is derived from an EMBL/GenBank/DDBJ whole genome shotgun (WGS) entry which is preliminary data.</text>
</comment>
<evidence type="ECO:0000313" key="1">
    <source>
        <dbReference type="EMBL" id="MCH7408286.1"/>
    </source>
</evidence>
<name>A0ABS9UVU1_9BACT</name>
<evidence type="ECO:0008006" key="3">
    <source>
        <dbReference type="Google" id="ProtNLM"/>
    </source>
</evidence>
<dbReference type="PROSITE" id="PS51257">
    <property type="entry name" value="PROKAR_LIPOPROTEIN"/>
    <property type="match status" value="1"/>
</dbReference>
<dbReference type="Proteomes" id="UP001165489">
    <property type="component" value="Unassembled WGS sequence"/>
</dbReference>
<accession>A0ABS9UVU1</accession>
<keyword evidence="2" id="KW-1185">Reference proteome</keyword>
<organism evidence="1 2">
    <name type="scientific">Belliella filtrata</name>
    <dbReference type="NCBI Taxonomy" id="2923435"/>
    <lineage>
        <taxon>Bacteria</taxon>
        <taxon>Pseudomonadati</taxon>
        <taxon>Bacteroidota</taxon>
        <taxon>Cytophagia</taxon>
        <taxon>Cytophagales</taxon>
        <taxon>Cyclobacteriaceae</taxon>
        <taxon>Belliella</taxon>
    </lineage>
</organism>
<reference evidence="1" key="1">
    <citation type="submission" date="2022-03" db="EMBL/GenBank/DDBJ databases">
        <title>De novo assembled genomes of Belliella spp. (Cyclobacteriaceae) strains.</title>
        <authorList>
            <person name="Szabo A."/>
            <person name="Korponai K."/>
            <person name="Felfoldi T."/>
        </authorList>
    </citation>
    <scope>NUCLEOTIDE SEQUENCE</scope>
    <source>
        <strain evidence="1">DSM 111904</strain>
    </source>
</reference>
<dbReference type="EMBL" id="JAKZGP010000003">
    <property type="protein sequence ID" value="MCH7408286.1"/>
    <property type="molecule type" value="Genomic_DNA"/>
</dbReference>
<protein>
    <recommendedName>
        <fullName evidence="3">Lipoprotein</fullName>
    </recommendedName>
</protein>
<proteinExistence type="predicted"/>
<gene>
    <name evidence="1" type="ORF">MM239_02675</name>
</gene>